<organism evidence="12 13">
    <name type="scientific">Paratissierella segnis</name>
    <dbReference type="NCBI Taxonomy" id="2763679"/>
    <lineage>
        <taxon>Bacteria</taxon>
        <taxon>Bacillati</taxon>
        <taxon>Bacillota</taxon>
        <taxon>Tissierellia</taxon>
        <taxon>Tissierellales</taxon>
        <taxon>Tissierellaceae</taxon>
        <taxon>Paratissierella</taxon>
    </lineage>
</organism>
<evidence type="ECO:0000256" key="9">
    <source>
        <dbReference type="ARBA" id="ARBA00048968"/>
    </source>
</evidence>
<evidence type="ECO:0000256" key="5">
    <source>
        <dbReference type="ARBA" id="ARBA00022723"/>
    </source>
</evidence>
<comment type="catalytic activity">
    <reaction evidence="1">
        <text>inosine + phosphate = alpha-D-ribose 1-phosphate + hypoxanthine</text>
        <dbReference type="Rhea" id="RHEA:27646"/>
        <dbReference type="ChEBI" id="CHEBI:17368"/>
        <dbReference type="ChEBI" id="CHEBI:17596"/>
        <dbReference type="ChEBI" id="CHEBI:43474"/>
        <dbReference type="ChEBI" id="CHEBI:57720"/>
        <dbReference type="EC" id="2.4.2.1"/>
    </reaction>
    <physiologicalReaction direction="left-to-right" evidence="1">
        <dbReference type="Rhea" id="RHEA:27647"/>
    </physiologicalReaction>
</comment>
<comment type="caution">
    <text evidence="12">The sequence shown here is derived from an EMBL/GenBank/DDBJ whole genome shotgun (WGS) entry which is preliminary data.</text>
</comment>
<keyword evidence="5" id="KW-0479">Metal-binding</keyword>
<gene>
    <name evidence="12" type="primary">pgeF</name>
    <name evidence="12" type="ORF">H8707_06610</name>
</gene>
<evidence type="ECO:0000256" key="3">
    <source>
        <dbReference type="ARBA" id="ARBA00007353"/>
    </source>
</evidence>
<keyword evidence="4" id="KW-0808">Transferase</keyword>
<keyword evidence="6" id="KW-0378">Hydrolase</keyword>
<evidence type="ECO:0000313" key="13">
    <source>
        <dbReference type="Proteomes" id="UP000601171"/>
    </source>
</evidence>
<evidence type="ECO:0000256" key="4">
    <source>
        <dbReference type="ARBA" id="ARBA00022679"/>
    </source>
</evidence>
<dbReference type="InterPro" id="IPR038371">
    <property type="entry name" value="Cu_polyphenol_OxRdtase_sf"/>
</dbReference>
<keyword evidence="7" id="KW-0862">Zinc</keyword>
<name>A0A926ES80_9FIRM</name>
<evidence type="ECO:0000256" key="11">
    <source>
        <dbReference type="RuleBase" id="RU361274"/>
    </source>
</evidence>
<dbReference type="NCBIfam" id="TIGR00726">
    <property type="entry name" value="peptidoglycan editing factor PgeF"/>
    <property type="match status" value="1"/>
</dbReference>
<proteinExistence type="inferred from homology"/>
<reference evidence="12" key="1">
    <citation type="submission" date="2020-08" db="EMBL/GenBank/DDBJ databases">
        <title>Genome public.</title>
        <authorList>
            <person name="Liu C."/>
            <person name="Sun Q."/>
        </authorList>
    </citation>
    <scope>NUCLEOTIDE SEQUENCE</scope>
    <source>
        <strain evidence="12">BX21</strain>
    </source>
</reference>
<evidence type="ECO:0000256" key="6">
    <source>
        <dbReference type="ARBA" id="ARBA00022801"/>
    </source>
</evidence>
<dbReference type="GO" id="GO:0017061">
    <property type="term" value="F:S-methyl-5-thioadenosine phosphorylase activity"/>
    <property type="evidence" value="ECO:0007669"/>
    <property type="project" value="UniProtKB-EC"/>
</dbReference>
<evidence type="ECO:0000256" key="2">
    <source>
        <dbReference type="ARBA" id="ARBA00003215"/>
    </source>
</evidence>
<dbReference type="Proteomes" id="UP000601171">
    <property type="component" value="Unassembled WGS sequence"/>
</dbReference>
<dbReference type="GO" id="GO:0005507">
    <property type="term" value="F:copper ion binding"/>
    <property type="evidence" value="ECO:0007669"/>
    <property type="project" value="TreeGrafter"/>
</dbReference>
<dbReference type="EMBL" id="JACRTG010000016">
    <property type="protein sequence ID" value="MBC8587906.1"/>
    <property type="molecule type" value="Genomic_DNA"/>
</dbReference>
<evidence type="ECO:0000256" key="10">
    <source>
        <dbReference type="ARBA" id="ARBA00049893"/>
    </source>
</evidence>
<dbReference type="PANTHER" id="PTHR30616">
    <property type="entry name" value="UNCHARACTERIZED PROTEIN YFIH"/>
    <property type="match status" value="1"/>
</dbReference>
<protein>
    <recommendedName>
        <fullName evidence="11">Purine nucleoside phosphorylase</fullName>
    </recommendedName>
</protein>
<dbReference type="Pfam" id="PF02578">
    <property type="entry name" value="Cu-oxidase_4"/>
    <property type="match status" value="1"/>
</dbReference>
<comment type="catalytic activity">
    <reaction evidence="9">
        <text>adenosine + phosphate = alpha-D-ribose 1-phosphate + adenine</text>
        <dbReference type="Rhea" id="RHEA:27642"/>
        <dbReference type="ChEBI" id="CHEBI:16335"/>
        <dbReference type="ChEBI" id="CHEBI:16708"/>
        <dbReference type="ChEBI" id="CHEBI:43474"/>
        <dbReference type="ChEBI" id="CHEBI:57720"/>
        <dbReference type="EC" id="2.4.2.1"/>
    </reaction>
    <physiologicalReaction direction="left-to-right" evidence="9">
        <dbReference type="Rhea" id="RHEA:27643"/>
    </physiologicalReaction>
</comment>
<dbReference type="Gene3D" id="3.60.140.10">
    <property type="entry name" value="CNF1/YfiH-like putative cysteine hydrolases"/>
    <property type="match status" value="1"/>
</dbReference>
<comment type="similarity">
    <text evidence="3 11">Belongs to the purine nucleoside phosphorylase YfiH/LACC1 family.</text>
</comment>
<dbReference type="SUPFAM" id="SSF64438">
    <property type="entry name" value="CNF1/YfiH-like putative cysteine hydrolases"/>
    <property type="match status" value="1"/>
</dbReference>
<accession>A0A926ES80</accession>
<dbReference type="AlphaFoldDB" id="A0A926ES80"/>
<evidence type="ECO:0000256" key="1">
    <source>
        <dbReference type="ARBA" id="ARBA00000553"/>
    </source>
</evidence>
<evidence type="ECO:0000256" key="7">
    <source>
        <dbReference type="ARBA" id="ARBA00022833"/>
    </source>
</evidence>
<dbReference type="PANTHER" id="PTHR30616:SF2">
    <property type="entry name" value="PURINE NUCLEOSIDE PHOSPHORYLASE LACC1"/>
    <property type="match status" value="1"/>
</dbReference>
<dbReference type="InterPro" id="IPR003730">
    <property type="entry name" value="Cu_polyphenol_OxRdtase"/>
</dbReference>
<evidence type="ECO:0000313" key="12">
    <source>
        <dbReference type="EMBL" id="MBC8587906.1"/>
    </source>
</evidence>
<dbReference type="CDD" id="cd16833">
    <property type="entry name" value="YfiH"/>
    <property type="match status" value="1"/>
</dbReference>
<evidence type="ECO:0000256" key="8">
    <source>
        <dbReference type="ARBA" id="ARBA00047989"/>
    </source>
</evidence>
<dbReference type="InterPro" id="IPR011324">
    <property type="entry name" value="Cytotoxic_necrot_fac-like_cat"/>
</dbReference>
<sequence length="257" mass="29861">MDYKILTYKNKRYITVPKIEDLGLRHVFTTIDMDVGMKTNKSIEDIKNNISLVYKLLEIRPEILYNGYQSHTKNIEIIKDTYQGKESPFGRYFPNTDGLITDKKDIALITRFADCTPILLYDHFKNVQANIHSGWRGTLQKIGANGIDLMKNEYNCDPKDILVVLGPSIEKDDFEVDLDVKELFEDKFNYKDIIFKKENAKFLIDLKTINKRTLIEKGIKEENIIDINLSTFSNSALLHSYRRDKEKYGLMGLITCL</sequence>
<dbReference type="GO" id="GO:0016787">
    <property type="term" value="F:hydrolase activity"/>
    <property type="evidence" value="ECO:0007669"/>
    <property type="project" value="UniProtKB-KW"/>
</dbReference>
<comment type="function">
    <text evidence="2">Purine nucleoside enzyme that catalyzes the phosphorolysis of adenosine and inosine nucleosides, yielding D-ribose 1-phosphate and the respective free bases, adenine and hypoxanthine. Also catalyzes the phosphorolysis of S-methyl-5'-thioadenosine into adenine and S-methyl-5-thio-alpha-D-ribose 1-phosphate. Also has adenosine deaminase activity.</text>
</comment>
<comment type="catalytic activity">
    <reaction evidence="8">
        <text>adenosine + H2O + H(+) = inosine + NH4(+)</text>
        <dbReference type="Rhea" id="RHEA:24408"/>
        <dbReference type="ChEBI" id="CHEBI:15377"/>
        <dbReference type="ChEBI" id="CHEBI:15378"/>
        <dbReference type="ChEBI" id="CHEBI:16335"/>
        <dbReference type="ChEBI" id="CHEBI:17596"/>
        <dbReference type="ChEBI" id="CHEBI:28938"/>
        <dbReference type="EC" id="3.5.4.4"/>
    </reaction>
    <physiologicalReaction direction="left-to-right" evidence="8">
        <dbReference type="Rhea" id="RHEA:24409"/>
    </physiologicalReaction>
</comment>
<dbReference type="RefSeq" id="WP_262429353.1">
    <property type="nucleotide sequence ID" value="NZ_JACRTG010000016.1"/>
</dbReference>
<comment type="catalytic activity">
    <reaction evidence="10">
        <text>S-methyl-5'-thioadenosine + phosphate = 5-(methylsulfanyl)-alpha-D-ribose 1-phosphate + adenine</text>
        <dbReference type="Rhea" id="RHEA:11852"/>
        <dbReference type="ChEBI" id="CHEBI:16708"/>
        <dbReference type="ChEBI" id="CHEBI:17509"/>
        <dbReference type="ChEBI" id="CHEBI:43474"/>
        <dbReference type="ChEBI" id="CHEBI:58533"/>
        <dbReference type="EC" id="2.4.2.28"/>
    </reaction>
    <physiologicalReaction direction="left-to-right" evidence="10">
        <dbReference type="Rhea" id="RHEA:11853"/>
    </physiologicalReaction>
</comment>
<keyword evidence="13" id="KW-1185">Reference proteome</keyword>